<evidence type="ECO:0008006" key="3">
    <source>
        <dbReference type="Google" id="ProtNLM"/>
    </source>
</evidence>
<evidence type="ECO:0000313" key="2">
    <source>
        <dbReference type="Proteomes" id="UP001437256"/>
    </source>
</evidence>
<comment type="caution">
    <text evidence="1">The sequence shown here is derived from an EMBL/GenBank/DDBJ whole genome shotgun (WGS) entry which is preliminary data.</text>
</comment>
<protein>
    <recommendedName>
        <fullName evidence="3">F-box domain-containing protein</fullName>
    </recommendedName>
</protein>
<name>A0ABR2ZSF0_9AGAR</name>
<accession>A0ABR2ZSF0</accession>
<dbReference type="Proteomes" id="UP001437256">
    <property type="component" value="Unassembled WGS sequence"/>
</dbReference>
<organism evidence="1 2">
    <name type="scientific">Marasmius tenuissimus</name>
    <dbReference type="NCBI Taxonomy" id="585030"/>
    <lineage>
        <taxon>Eukaryota</taxon>
        <taxon>Fungi</taxon>
        <taxon>Dikarya</taxon>
        <taxon>Basidiomycota</taxon>
        <taxon>Agaricomycotina</taxon>
        <taxon>Agaricomycetes</taxon>
        <taxon>Agaricomycetidae</taxon>
        <taxon>Agaricales</taxon>
        <taxon>Marasmiineae</taxon>
        <taxon>Marasmiaceae</taxon>
        <taxon>Marasmius</taxon>
    </lineage>
</organism>
<sequence length="499" mass="56896">MSQISQLHSDIINQILVHLNTPSRTSVNREHRQKPRIINKSGLRSYSLISHAWFAECRTHLWRNITAPSTTTSLKNLQNLTHNSGDVFGNIRTLTFRGPTLRGWTALEDNIRSMNGFIRWLAEHQTDGESEEVVAREFFGAVNEVVFSRVRFFNINHDEDEPLPLQQYVQSQGRRCSITRLLPPDSSTRIYKDSQFILNRWFAEQLTSMSLSRVEFVSLDELRGFVGTFVNLEGLHVGLITFMTDTEPSETTPAVPLLPRLRSLEFILKFPPKNVQVRFSWLIDLFVPSPNLQALTVSTDMLCSASSIGSLVRLMDSSERGIRDVSILWLCHWDETGLPKLNKAWPTYKGWYTFLKTLPPGIERLALDIGNPLSILSGIFVDGKRQEPVIFPSLTVLDLSFSNFGTSTSPDVDLSLVEEAIRKSFPNIVKLEILIALEATVEETKEAYHRGNGEDRETPPYGTALRARLDAELERIRNGMKWCESKGCLDFKVYVYRKY</sequence>
<dbReference type="EMBL" id="JBBXMP010000059">
    <property type="protein sequence ID" value="KAL0064607.1"/>
    <property type="molecule type" value="Genomic_DNA"/>
</dbReference>
<gene>
    <name evidence="1" type="ORF">AAF712_008431</name>
</gene>
<reference evidence="1 2" key="1">
    <citation type="submission" date="2024-05" db="EMBL/GenBank/DDBJ databases">
        <title>A draft genome resource for the thread blight pathogen Marasmius tenuissimus strain MS-2.</title>
        <authorList>
            <person name="Yulfo-Soto G.E."/>
            <person name="Baruah I.K."/>
            <person name="Amoako-Attah I."/>
            <person name="Bukari Y."/>
            <person name="Meinhardt L.W."/>
            <person name="Bailey B.A."/>
            <person name="Cohen S.P."/>
        </authorList>
    </citation>
    <scope>NUCLEOTIDE SEQUENCE [LARGE SCALE GENOMIC DNA]</scope>
    <source>
        <strain evidence="1 2">MS-2</strain>
    </source>
</reference>
<proteinExistence type="predicted"/>
<keyword evidence="2" id="KW-1185">Reference proteome</keyword>
<evidence type="ECO:0000313" key="1">
    <source>
        <dbReference type="EMBL" id="KAL0064607.1"/>
    </source>
</evidence>